<gene>
    <name evidence="1" type="ORF">OWV82_018769</name>
</gene>
<evidence type="ECO:0000313" key="2">
    <source>
        <dbReference type="Proteomes" id="UP001164539"/>
    </source>
</evidence>
<protein>
    <submittedName>
        <fullName evidence="1">Retrovirus-related Pol polyprotein from transposon TNT 1-94</fullName>
    </submittedName>
</protein>
<dbReference type="Proteomes" id="UP001164539">
    <property type="component" value="Chromosome 10"/>
</dbReference>
<comment type="caution">
    <text evidence="1">The sequence shown here is derived from an EMBL/GenBank/DDBJ whole genome shotgun (WGS) entry which is preliminary data.</text>
</comment>
<organism evidence="1 2">
    <name type="scientific">Melia azedarach</name>
    <name type="common">Chinaberry tree</name>
    <dbReference type="NCBI Taxonomy" id="155640"/>
    <lineage>
        <taxon>Eukaryota</taxon>
        <taxon>Viridiplantae</taxon>
        <taxon>Streptophyta</taxon>
        <taxon>Embryophyta</taxon>
        <taxon>Tracheophyta</taxon>
        <taxon>Spermatophyta</taxon>
        <taxon>Magnoliopsida</taxon>
        <taxon>eudicotyledons</taxon>
        <taxon>Gunneridae</taxon>
        <taxon>Pentapetalae</taxon>
        <taxon>rosids</taxon>
        <taxon>malvids</taxon>
        <taxon>Sapindales</taxon>
        <taxon>Meliaceae</taxon>
        <taxon>Melia</taxon>
    </lineage>
</organism>
<evidence type="ECO:0000313" key="1">
    <source>
        <dbReference type="EMBL" id="KAJ4708896.1"/>
    </source>
</evidence>
<sequence>MDYNEIFSPVVRHTSIRVLLAIVAHQDLEVKQLDVKTAFLHGELEEEIYMTQPDGFQVPGKEDYVCKLKKSLYGLKQSSSKTTNGSLIYLVLYVDDMLIAAENKSDVQKLKDLLSVEFEMKDLEQIYSEDFVKIWHVYCKAHRYSCAANAHLFVAFAPKSVEENKYMSRVPYASAVGSLMYAMVYTRPDLAQSVSVVSRFMGEPGKEYWKAVKRIFRYLKGTFDVGLIYGGDTQCLVTGFSDSDYAGDVDSRRSMTGYVFTLGSSVVSWKATLQPTVTLSTTEAEYMALTEVAKVGIWLKRLVNDLGLHHDQAIVYCDNLSSICLAKDQVHHERTKHIDVKYHFLRSEKRIKVNKVGTADNPVDTFTKPVLHSKFQHCLDLLNVRSC</sequence>
<dbReference type="EMBL" id="CM051403">
    <property type="protein sequence ID" value="KAJ4708896.1"/>
    <property type="molecule type" value="Genomic_DNA"/>
</dbReference>
<accession>A0ACC1XC88</accession>
<reference evidence="1 2" key="1">
    <citation type="journal article" date="2023" name="Science">
        <title>Complex scaffold remodeling in plant triterpene biosynthesis.</title>
        <authorList>
            <person name="De La Pena R."/>
            <person name="Hodgson H."/>
            <person name="Liu J.C."/>
            <person name="Stephenson M.J."/>
            <person name="Martin A.C."/>
            <person name="Owen C."/>
            <person name="Harkess A."/>
            <person name="Leebens-Mack J."/>
            <person name="Jimenez L.E."/>
            <person name="Osbourn A."/>
            <person name="Sattely E.S."/>
        </authorList>
    </citation>
    <scope>NUCLEOTIDE SEQUENCE [LARGE SCALE GENOMIC DNA]</scope>
    <source>
        <strain evidence="2">cv. JPN11</strain>
        <tissue evidence="1">Leaf</tissue>
    </source>
</reference>
<name>A0ACC1XC88_MELAZ</name>
<keyword evidence="2" id="KW-1185">Reference proteome</keyword>
<proteinExistence type="predicted"/>